<evidence type="ECO:0000313" key="7">
    <source>
        <dbReference type="EMBL" id="CEL58451.1"/>
    </source>
</evidence>
<feature type="region of interest" description="Disordered" evidence="5">
    <location>
        <begin position="68"/>
        <end position="121"/>
    </location>
</feature>
<keyword evidence="8" id="KW-1185">Reference proteome</keyword>
<dbReference type="EMBL" id="LN679129">
    <property type="protein sequence ID" value="CEL58451.1"/>
    <property type="molecule type" value="Genomic_DNA"/>
</dbReference>
<evidence type="ECO:0000256" key="1">
    <source>
        <dbReference type="ARBA" id="ARBA00022679"/>
    </source>
</evidence>
<protein>
    <submittedName>
        <fullName evidence="7">Putative serine/threonine-protein kinase roco6</fullName>
    </submittedName>
</protein>
<feature type="compositionally biased region" description="Polar residues" evidence="5">
    <location>
        <begin position="94"/>
        <end position="115"/>
    </location>
</feature>
<feature type="compositionally biased region" description="Polar residues" evidence="5">
    <location>
        <begin position="73"/>
        <end position="85"/>
    </location>
</feature>
<reference evidence="7 8" key="1">
    <citation type="submission" date="2014-11" db="EMBL/GenBank/DDBJ databases">
        <authorList>
            <person name="Wibberg Daniel"/>
        </authorList>
    </citation>
    <scope>NUCLEOTIDE SEQUENCE [LARGE SCALE GENOMIC DNA]</scope>
    <source>
        <strain evidence="7">Rhizoctonia solani AG1-IB 7/3/14</strain>
    </source>
</reference>
<dbReference type="STRING" id="1108050.A0A0B7FKD5"/>
<dbReference type="GO" id="GO:0005524">
    <property type="term" value="F:ATP binding"/>
    <property type="evidence" value="ECO:0007669"/>
    <property type="project" value="UniProtKB-KW"/>
</dbReference>
<dbReference type="Gene3D" id="1.10.510.10">
    <property type="entry name" value="Transferase(Phosphotransferase) domain 1"/>
    <property type="match status" value="1"/>
</dbReference>
<dbReference type="PROSITE" id="PS50011">
    <property type="entry name" value="PROTEIN_KINASE_DOM"/>
    <property type="match status" value="1"/>
</dbReference>
<evidence type="ECO:0000256" key="2">
    <source>
        <dbReference type="ARBA" id="ARBA00022741"/>
    </source>
</evidence>
<evidence type="ECO:0000256" key="5">
    <source>
        <dbReference type="SAM" id="MobiDB-lite"/>
    </source>
</evidence>
<gene>
    <name evidence="7" type="ORF">RSOLAG1IB_08558</name>
</gene>
<dbReference type="Pfam" id="PF07714">
    <property type="entry name" value="PK_Tyr_Ser-Thr"/>
    <property type="match status" value="1"/>
</dbReference>
<dbReference type="SUPFAM" id="SSF56112">
    <property type="entry name" value="Protein kinase-like (PK-like)"/>
    <property type="match status" value="1"/>
</dbReference>
<dbReference type="InterPro" id="IPR001245">
    <property type="entry name" value="Ser-Thr/Tyr_kinase_cat_dom"/>
</dbReference>
<feature type="domain" description="Protein kinase" evidence="6">
    <location>
        <begin position="299"/>
        <end position="585"/>
    </location>
</feature>
<dbReference type="InterPro" id="IPR011009">
    <property type="entry name" value="Kinase-like_dom_sf"/>
</dbReference>
<dbReference type="InterPro" id="IPR000719">
    <property type="entry name" value="Prot_kinase_dom"/>
</dbReference>
<dbReference type="OrthoDB" id="5966500at2759"/>
<name>A0A0B7FKD5_THACB</name>
<keyword evidence="4" id="KW-0067">ATP-binding</keyword>
<evidence type="ECO:0000259" key="6">
    <source>
        <dbReference type="PROSITE" id="PS50011"/>
    </source>
</evidence>
<dbReference type="InterPro" id="IPR051681">
    <property type="entry name" value="Ser/Thr_Kinases-Pseudokinases"/>
</dbReference>
<dbReference type="PANTHER" id="PTHR44329">
    <property type="entry name" value="SERINE/THREONINE-PROTEIN KINASE TNNI3K-RELATED"/>
    <property type="match status" value="1"/>
</dbReference>
<dbReference type="Proteomes" id="UP000059188">
    <property type="component" value="Unassembled WGS sequence"/>
</dbReference>
<evidence type="ECO:0000256" key="4">
    <source>
        <dbReference type="ARBA" id="ARBA00022840"/>
    </source>
</evidence>
<evidence type="ECO:0000256" key="3">
    <source>
        <dbReference type="ARBA" id="ARBA00022777"/>
    </source>
</evidence>
<evidence type="ECO:0000313" key="8">
    <source>
        <dbReference type="Proteomes" id="UP000059188"/>
    </source>
</evidence>
<keyword evidence="1" id="KW-0808">Transferase</keyword>
<proteinExistence type="predicted"/>
<dbReference type="GO" id="GO:0004674">
    <property type="term" value="F:protein serine/threonine kinase activity"/>
    <property type="evidence" value="ECO:0007669"/>
    <property type="project" value="TreeGrafter"/>
</dbReference>
<organism evidence="7 8">
    <name type="scientific">Thanatephorus cucumeris (strain AG1-IB / isolate 7/3/14)</name>
    <name type="common">Lettuce bottom rot fungus</name>
    <name type="synonym">Rhizoctonia solani</name>
    <dbReference type="NCBI Taxonomy" id="1108050"/>
    <lineage>
        <taxon>Eukaryota</taxon>
        <taxon>Fungi</taxon>
        <taxon>Dikarya</taxon>
        <taxon>Basidiomycota</taxon>
        <taxon>Agaricomycotina</taxon>
        <taxon>Agaricomycetes</taxon>
        <taxon>Cantharellales</taxon>
        <taxon>Ceratobasidiaceae</taxon>
        <taxon>Rhizoctonia</taxon>
        <taxon>Rhizoctonia solani AG-1</taxon>
    </lineage>
</organism>
<sequence length="601" mass="67861">MDFFSKMKTQLFGPSKPARIGRPANETDNYVRNREIRRRAQAIAEVERNKQEFQHLVGPIHEHKPLAVRSAGHSPNPSSASLTRSHTPEPPTAGPSSVPTLSTNDRPGRPQSSAAPGSVPTYGLSDVKHKLKAVISAIPTSNLQDEMTDLYGCCLVLIGLLEKSDDSVASAPQYTWVFSIMQQDLNDITQFLNEWTKKKLMIQQMQRKDLYVQVRALEDAFTRHLNVYIAISQSESSAATRKEFAELQVKMDAMKNQARVGSDPRNIEQADSEVLLEQVQRITGHTPDADYVLKGQISHRETVPISHGMTFDVYRGKLNDGETVAIKILRQKLNNDGDGVRFVERMMRQVQLWSSFSSPFILECRGIGMQMTVSSEDEEYDKFQLYLVSPFLKRGNAVQYIAKLRKEGSYVNILKYLRDAALGIQHLHHRDPPCVHASIRGENVLIKDDGTASACLNGFGLTKAFRVGKLIELTGDNRKYQWMAPELMAEDKPPLNPSCDIWAWAMTALELITGKQPYYQFGNQMSVNLHEHVVKQGKRPARSDYPTFEEYCPQPDLMWALLEKCWKNASERPTIDDVIQGLEVIDKAQIEQQVAAPHIWT</sequence>
<keyword evidence="2" id="KW-0547">Nucleotide-binding</keyword>
<dbReference type="PANTHER" id="PTHR44329:SF288">
    <property type="entry name" value="MITOGEN-ACTIVATED PROTEIN KINASE KINASE KINASE 20"/>
    <property type="match status" value="1"/>
</dbReference>
<accession>A0A0B7FKD5</accession>
<keyword evidence="3 7" id="KW-0418">Kinase</keyword>
<feature type="region of interest" description="Disordered" evidence="5">
    <location>
        <begin position="1"/>
        <end position="29"/>
    </location>
</feature>
<dbReference type="AlphaFoldDB" id="A0A0B7FKD5"/>